<proteinExistence type="predicted"/>
<dbReference type="OrthoDB" id="4267316at2759"/>
<dbReference type="RefSeq" id="XP_038741372.1">
    <property type="nucleotide sequence ID" value="XM_038893257.1"/>
</dbReference>
<organism evidence="2 3">
    <name type="scientific">Colletotrichum karsti</name>
    <dbReference type="NCBI Taxonomy" id="1095194"/>
    <lineage>
        <taxon>Eukaryota</taxon>
        <taxon>Fungi</taxon>
        <taxon>Dikarya</taxon>
        <taxon>Ascomycota</taxon>
        <taxon>Pezizomycotina</taxon>
        <taxon>Sordariomycetes</taxon>
        <taxon>Hypocreomycetidae</taxon>
        <taxon>Glomerellales</taxon>
        <taxon>Glomerellaceae</taxon>
        <taxon>Colletotrichum</taxon>
        <taxon>Colletotrichum boninense species complex</taxon>
    </lineage>
</organism>
<evidence type="ECO:0000313" key="2">
    <source>
        <dbReference type="EMBL" id="KAF9871911.1"/>
    </source>
</evidence>
<reference evidence="2" key="1">
    <citation type="submission" date="2020-03" db="EMBL/GenBank/DDBJ databases">
        <authorList>
            <person name="He L."/>
        </authorList>
    </citation>
    <scope>NUCLEOTIDE SEQUENCE</scope>
    <source>
        <strain evidence="2">CkLH20</strain>
    </source>
</reference>
<accession>A0A9P6I0S8</accession>
<gene>
    <name evidence="2" type="ORF">CkaCkLH20_10543</name>
</gene>
<dbReference type="AlphaFoldDB" id="A0A9P6I0S8"/>
<evidence type="ECO:0000256" key="1">
    <source>
        <dbReference type="SAM" id="MobiDB-lite"/>
    </source>
</evidence>
<name>A0A9P6I0S8_9PEZI</name>
<reference evidence="2" key="2">
    <citation type="submission" date="2020-11" db="EMBL/GenBank/DDBJ databases">
        <title>Whole genome sequencing of Colletotrichum sp.</title>
        <authorList>
            <person name="Li H."/>
        </authorList>
    </citation>
    <scope>NUCLEOTIDE SEQUENCE</scope>
    <source>
        <strain evidence="2">CkLH20</strain>
    </source>
</reference>
<protein>
    <submittedName>
        <fullName evidence="2">Uncharacterized protein</fullName>
    </submittedName>
</protein>
<evidence type="ECO:0000313" key="3">
    <source>
        <dbReference type="Proteomes" id="UP000781932"/>
    </source>
</evidence>
<dbReference type="EMBL" id="JAATWM020000041">
    <property type="protein sequence ID" value="KAF9871911.1"/>
    <property type="molecule type" value="Genomic_DNA"/>
</dbReference>
<comment type="caution">
    <text evidence="2">The sequence shown here is derived from an EMBL/GenBank/DDBJ whole genome shotgun (WGS) entry which is preliminary data.</text>
</comment>
<keyword evidence="3" id="KW-1185">Reference proteome</keyword>
<dbReference type="GeneID" id="62166331"/>
<dbReference type="Proteomes" id="UP000781932">
    <property type="component" value="Unassembled WGS sequence"/>
</dbReference>
<sequence length="223" mass="24579">MFPAHVIGPNGIKRLERFDPGEELLLTPYPISDPYGVGKRSHHVYAVGPGSPEPASSTTSGDAEPPRKRSKPTTEYAAGTESGEVPDDDADFIARADPKTRVRLVIHKAIRLMNNVTGHRVIICRVEDPPTAFSAENGHARHLTDAKLVIVKIYGKSSLRCSPHGNTPDQANWYHDFTQEASVYQYLYDKKLTGHPHLAPQYYGTWALTNESDQGSPHSLGDK</sequence>
<feature type="region of interest" description="Disordered" evidence="1">
    <location>
        <begin position="42"/>
        <end position="90"/>
    </location>
</feature>